<proteinExistence type="predicted"/>
<accession>A0A813E0L7</accession>
<evidence type="ECO:0008006" key="4">
    <source>
        <dbReference type="Google" id="ProtNLM"/>
    </source>
</evidence>
<protein>
    <recommendedName>
        <fullName evidence="4">EF-hand domain-containing protein</fullName>
    </recommendedName>
</protein>
<dbReference type="PROSITE" id="PS00303">
    <property type="entry name" value="S100_CABP"/>
    <property type="match status" value="1"/>
</dbReference>
<dbReference type="OrthoDB" id="422852at2759"/>
<dbReference type="SUPFAM" id="SSF47473">
    <property type="entry name" value="EF-hand"/>
    <property type="match status" value="1"/>
</dbReference>
<name>A0A813E0L7_POLGL</name>
<organism evidence="2 3">
    <name type="scientific">Polarella glacialis</name>
    <name type="common">Dinoflagellate</name>
    <dbReference type="NCBI Taxonomy" id="89957"/>
    <lineage>
        <taxon>Eukaryota</taxon>
        <taxon>Sar</taxon>
        <taxon>Alveolata</taxon>
        <taxon>Dinophyceae</taxon>
        <taxon>Suessiales</taxon>
        <taxon>Suessiaceae</taxon>
        <taxon>Polarella</taxon>
    </lineage>
</organism>
<keyword evidence="3" id="KW-1185">Reference proteome</keyword>
<evidence type="ECO:0000313" key="3">
    <source>
        <dbReference type="Proteomes" id="UP000654075"/>
    </source>
</evidence>
<evidence type="ECO:0000313" key="2">
    <source>
        <dbReference type="EMBL" id="CAE8594540.1"/>
    </source>
</evidence>
<dbReference type="Proteomes" id="UP000654075">
    <property type="component" value="Unassembled WGS sequence"/>
</dbReference>
<dbReference type="EMBL" id="CAJNNV010007155">
    <property type="protein sequence ID" value="CAE8594540.1"/>
    <property type="molecule type" value="Genomic_DNA"/>
</dbReference>
<dbReference type="InterPro" id="IPR001751">
    <property type="entry name" value="S100/CaBP7/8-like_CS"/>
</dbReference>
<comment type="caution">
    <text evidence="2">The sequence shown here is derived from an EMBL/GenBank/DDBJ whole genome shotgun (WGS) entry which is preliminary data.</text>
</comment>
<dbReference type="InterPro" id="IPR011992">
    <property type="entry name" value="EF-hand-dom_pair"/>
</dbReference>
<keyword evidence="1" id="KW-0812">Transmembrane</keyword>
<evidence type="ECO:0000256" key="1">
    <source>
        <dbReference type="SAM" id="Phobius"/>
    </source>
</evidence>
<keyword evidence="1" id="KW-1133">Transmembrane helix</keyword>
<reference evidence="2" key="1">
    <citation type="submission" date="2021-02" db="EMBL/GenBank/DDBJ databases">
        <authorList>
            <person name="Dougan E. K."/>
            <person name="Rhodes N."/>
            <person name="Thang M."/>
            <person name="Chan C."/>
        </authorList>
    </citation>
    <scope>NUCLEOTIDE SEQUENCE</scope>
</reference>
<feature type="transmembrane region" description="Helical" evidence="1">
    <location>
        <begin position="26"/>
        <end position="46"/>
    </location>
</feature>
<sequence length="570" mass="63162">MLKSFLGDNFGTVWVPQYAVIRNSRLGILLWLLKLGAALWIVYSIVASRSWNNIAKPMSFATELWQKSGDPVFKNRDDVPHCNDLARYAYNYSSNYHYQPASCRKMPPGEDYARRPGLEILYPTFFQDQSTRAFATADCGAGGAAEAFCTGEGGVMEVPGPGLAGCACTQSESYFAKNVESDGFFLSHGYLVKGMGYSGSHGQRARSRLPFVEETTEDDRSDRWQRKREEELLTIIKGTNGQDCQLQGRSRFYAQDAIDGIGGSLNEWLSCAGVTLDSQDERARSGHPGENMAPQARLTGMTLQLTLSYMNKHHGENHNGIVCFLRVESRQHWNSDNLVRYGSLPDKTGATSMRYSTRRGVSVVVQAGGAFSFFDSTSLNNAVVNAVVTFNLPDLIVALFAVSCLGVLSEIYSKTRCKEVEVKAQCQGSLTRMLVAAAVFKTFAASEKGVSSEQVFGLLDGIFRKHREDGVLDQKEISVLASHMMAALDPNGDQFADFDEFVKFFVSSEVISVHDMAQMYDIDRRRPFLERLFHDSSIGHRSELTAQVGKRLPRVTIDPKTVGSSLQESE</sequence>
<keyword evidence="1" id="KW-0472">Membrane</keyword>
<dbReference type="AlphaFoldDB" id="A0A813E0L7"/>
<gene>
    <name evidence="2" type="ORF">PGLA1383_LOCUS13080</name>
</gene>